<dbReference type="PANTHER" id="PTHR43581:SF4">
    <property type="entry name" value="ATP_GTP PHOSPHATASE"/>
    <property type="match status" value="1"/>
</dbReference>
<dbReference type="RefSeq" id="WP_079208900.1">
    <property type="nucleotide sequence ID" value="NZ_MVGR01000004.1"/>
</dbReference>
<dbReference type="SUPFAM" id="SSF52540">
    <property type="entry name" value="P-loop containing nucleoside triphosphate hydrolases"/>
    <property type="match status" value="1"/>
</dbReference>
<sequence>MKISKIQIKNFKSFQDVTVDLDPAFNVFTGVNNSGKTNLLEAIALWHECFNKLIRQAGKGYKELHKKGDYILGHTTEKYFPYETIKTVRSSNIDDIFYQRDTTDPIELSINLNKVDRNLLNKVDINLEIGFSIKTSGLNYVIELLNYSKYNFREFNEFFENFPNPISASFASPVATIRTEERFVTRPQIIESIQKRESFEVVRNRLYNLYYDTTRNENLYDNFIGDLSYILFNNDKKIEFFPKSDIKKDIKSVIDYKIESKDIEKDISLLGSGTLQIIVILLNLYAPEKTRDLNLILFDEPDSHIHRDIQKRLIDTVLKFSTNTQIFLTTHNETLIRQVPLYQLFHIENRPNYHYTSVVKDEQSLDVGSRFKGIYPSSLNPIISSLGNSNGLDFINAIEADHILFVEGQDDAKAIYTLLQKMTLGVNTKKYVFWVIGGVSQIFKDLPSYKTVFQQIKNQETLWSKAFLVFDRDFIEDDHRDKLIEALGSHFKILTYITPSYTFESILLMDLIKLSHLLKKWLEAKKDDINIDRSALVQSLESHYLTIMQEKLESLDDKYIDETCHRYANVREQLSKRDFLNNQNPIREKDISLNTLFRRYLKTINDNREFYKMANKNDVQAIINQVTKPYNIEFNIEQDFISLLNLVDRSTWFNEWDFLTKL</sequence>
<dbReference type="InterPro" id="IPR027417">
    <property type="entry name" value="P-loop_NTPase"/>
</dbReference>
<evidence type="ECO:0000259" key="1">
    <source>
        <dbReference type="Pfam" id="PF13304"/>
    </source>
</evidence>
<dbReference type="InterPro" id="IPR003959">
    <property type="entry name" value="ATPase_AAA_core"/>
</dbReference>
<dbReference type="Gene3D" id="3.40.50.300">
    <property type="entry name" value="P-loop containing nucleotide triphosphate hydrolases"/>
    <property type="match status" value="1"/>
</dbReference>
<dbReference type="InterPro" id="IPR051396">
    <property type="entry name" value="Bact_Antivir_Def_Nuclease"/>
</dbReference>
<name>A0A1V4BTS0_MICAE</name>
<protein>
    <recommendedName>
        <fullName evidence="1">ATPase AAA-type core domain-containing protein</fullName>
    </recommendedName>
</protein>
<feature type="domain" description="ATPase AAA-type core" evidence="1">
    <location>
        <begin position="25"/>
        <end position="336"/>
    </location>
</feature>
<dbReference type="GO" id="GO:0005524">
    <property type="term" value="F:ATP binding"/>
    <property type="evidence" value="ECO:0007669"/>
    <property type="project" value="InterPro"/>
</dbReference>
<dbReference type="Pfam" id="PF13304">
    <property type="entry name" value="AAA_21"/>
    <property type="match status" value="1"/>
</dbReference>
<accession>A0A1V4BTS0</accession>
<dbReference type="Proteomes" id="UP000189835">
    <property type="component" value="Unassembled WGS sequence"/>
</dbReference>
<dbReference type="EMBL" id="MVGR01000004">
    <property type="protein sequence ID" value="OPF17873.1"/>
    <property type="molecule type" value="Genomic_DNA"/>
</dbReference>
<organism evidence="2 3">
    <name type="scientific">Microcystis aeruginosa KW</name>
    <dbReference type="NCBI Taxonomy" id="1960155"/>
    <lineage>
        <taxon>Bacteria</taxon>
        <taxon>Bacillati</taxon>
        <taxon>Cyanobacteriota</taxon>
        <taxon>Cyanophyceae</taxon>
        <taxon>Oscillatoriophycideae</taxon>
        <taxon>Chroococcales</taxon>
        <taxon>Microcystaceae</taxon>
        <taxon>Microcystis</taxon>
    </lineage>
</organism>
<evidence type="ECO:0000313" key="2">
    <source>
        <dbReference type="EMBL" id="OPF17873.1"/>
    </source>
</evidence>
<dbReference type="GO" id="GO:0016887">
    <property type="term" value="F:ATP hydrolysis activity"/>
    <property type="evidence" value="ECO:0007669"/>
    <property type="project" value="InterPro"/>
</dbReference>
<dbReference type="AlphaFoldDB" id="A0A1V4BTS0"/>
<dbReference type="PANTHER" id="PTHR43581">
    <property type="entry name" value="ATP/GTP PHOSPHATASE"/>
    <property type="match status" value="1"/>
</dbReference>
<proteinExistence type="predicted"/>
<comment type="caution">
    <text evidence="2">The sequence shown here is derived from an EMBL/GenBank/DDBJ whole genome shotgun (WGS) entry which is preliminary data.</text>
</comment>
<reference evidence="2 3" key="1">
    <citation type="submission" date="2017-02" db="EMBL/GenBank/DDBJ databases">
        <title>Genome sequence of Microcystis aeruginosa KW.</title>
        <authorList>
            <person name="Oh H.-M."/>
            <person name="Ahn C.-Y."/>
            <person name="Jeong H."/>
            <person name="Srivastava A."/>
            <person name="Lee H.-G."/>
            <person name="Kang S.-R."/>
        </authorList>
    </citation>
    <scope>NUCLEOTIDE SEQUENCE [LARGE SCALE GENOMIC DNA]</scope>
    <source>
        <strain evidence="2 3">KW</strain>
    </source>
</reference>
<gene>
    <name evidence="2" type="ORF">B1L04_18565</name>
</gene>
<evidence type="ECO:0000313" key="3">
    <source>
        <dbReference type="Proteomes" id="UP000189835"/>
    </source>
</evidence>